<gene>
    <name evidence="2" type="ORF">B296_00041820</name>
</gene>
<feature type="region of interest" description="Disordered" evidence="1">
    <location>
        <begin position="1"/>
        <end position="41"/>
    </location>
</feature>
<feature type="compositionally biased region" description="Basic residues" evidence="1">
    <location>
        <begin position="13"/>
        <end position="29"/>
    </location>
</feature>
<dbReference type="Proteomes" id="UP000287651">
    <property type="component" value="Unassembled WGS sequence"/>
</dbReference>
<reference evidence="2 3" key="1">
    <citation type="journal article" date="2014" name="Agronomy (Basel)">
        <title>A Draft Genome Sequence for Ensete ventricosum, the Drought-Tolerant Tree Against Hunger.</title>
        <authorList>
            <person name="Harrison J."/>
            <person name="Moore K.A."/>
            <person name="Paszkiewicz K."/>
            <person name="Jones T."/>
            <person name="Grant M."/>
            <person name="Ambacheew D."/>
            <person name="Muzemil S."/>
            <person name="Studholme D.J."/>
        </authorList>
    </citation>
    <scope>NUCLEOTIDE SEQUENCE [LARGE SCALE GENOMIC DNA]</scope>
</reference>
<protein>
    <submittedName>
        <fullName evidence="2">Uncharacterized protein</fullName>
    </submittedName>
</protein>
<evidence type="ECO:0000313" key="3">
    <source>
        <dbReference type="Proteomes" id="UP000287651"/>
    </source>
</evidence>
<dbReference type="EMBL" id="AMZH03006175">
    <property type="protein sequence ID" value="RRT64478.1"/>
    <property type="molecule type" value="Genomic_DNA"/>
</dbReference>
<organism evidence="2 3">
    <name type="scientific">Ensete ventricosum</name>
    <name type="common">Abyssinian banana</name>
    <name type="synonym">Musa ensete</name>
    <dbReference type="NCBI Taxonomy" id="4639"/>
    <lineage>
        <taxon>Eukaryota</taxon>
        <taxon>Viridiplantae</taxon>
        <taxon>Streptophyta</taxon>
        <taxon>Embryophyta</taxon>
        <taxon>Tracheophyta</taxon>
        <taxon>Spermatophyta</taxon>
        <taxon>Magnoliopsida</taxon>
        <taxon>Liliopsida</taxon>
        <taxon>Zingiberales</taxon>
        <taxon>Musaceae</taxon>
        <taxon>Ensete</taxon>
    </lineage>
</organism>
<name>A0A426ZKH3_ENSVE</name>
<evidence type="ECO:0000256" key="1">
    <source>
        <dbReference type="SAM" id="MobiDB-lite"/>
    </source>
</evidence>
<evidence type="ECO:0000313" key="2">
    <source>
        <dbReference type="EMBL" id="RRT64478.1"/>
    </source>
</evidence>
<dbReference type="AlphaFoldDB" id="A0A426ZKH3"/>
<comment type="caution">
    <text evidence="2">The sequence shown here is derived from an EMBL/GenBank/DDBJ whole genome shotgun (WGS) entry which is preliminary data.</text>
</comment>
<sequence>MDTHFGEGDNRRATHHPPLSRRFQGTRRLRLPEAAGPHKQRGVRRYLRSLAVTTQAISAPLRDSDAARRVDGVRMM</sequence>
<proteinExistence type="predicted"/>
<accession>A0A426ZKH3</accession>
<feature type="compositionally biased region" description="Basic and acidic residues" evidence="1">
    <location>
        <begin position="1"/>
        <end position="12"/>
    </location>
</feature>